<feature type="transmembrane region" description="Helical" evidence="1">
    <location>
        <begin position="529"/>
        <end position="548"/>
    </location>
</feature>
<sequence length="708" mass="78116">MLASFLRWNRKMQRVLWLIVALGVMASLPMAAERWQTEQSSGGVEIVFDFADLLVLSEFEAEPQTFMDQELAAMQGAGVTTIAIYEATLVEMQQTGHIKLYTPLEAALLEGSSWADPDTRHTYLLFSGEQERAALQPIIERYFASLDVPVHRWDVDDRAGLRIEMSQNAAQQLPMEPNPLLLDRLHGMGFQLAARLSDRPQLDMAKTEEMIRMLHTYGVRTIIFAGQAVTGFTDDAEEHTLTAMAELMNEYGIRIALIETDPSKPQQKGAAKLAYLTDYEAVRLHSILEGEMFQSPATLSDRMVLAVTDRNIRMIYLNASIQRDTDTAFLKNSLFNMRESLKGPDGAVQRIQEEGFRMGEAETFTVADFVPADKLLKLVVLAGVFALAALLAGMFFQWSPLLVFVGGLIGGAGLYVLSPMLLLQAAALLAAISAPSLAVILAIRTLARKHGREQGFSSSREGVVEQKGDTVGLAGWLLIGAPDKGMASSWLGAVGLLLRTVAISLIGIIYVVGLLHTITYLLAIDLFRGVSLLKLAPIGIVVLYYIFFRDELSLERIAGRVKAILMANIKVVYIVILGIVGVVGLYYLSRAGNAGTTLPYERAFRAFLENTLGVRPRTQEFLIGHPLLIAGAYLCLRYRKGLLLVVLGVIGQLTMVNTFTHLHTPLDISMLRVTYGVAFGLLVSVVLAGVLEVLIRSWRKWAHLFRVF</sequence>
<name>A0A8J4H8G7_9BACL</name>
<keyword evidence="3" id="KW-1185">Reference proteome</keyword>
<keyword evidence="1" id="KW-0472">Membrane</keyword>
<feature type="transmembrane region" description="Helical" evidence="1">
    <location>
        <begin position="375"/>
        <end position="396"/>
    </location>
</feature>
<proteinExistence type="predicted"/>
<dbReference type="EMBL" id="BOVK01000061">
    <property type="protein sequence ID" value="GIQ70883.1"/>
    <property type="molecule type" value="Genomic_DNA"/>
</dbReference>
<reference evidence="2" key="1">
    <citation type="submission" date="2021-04" db="EMBL/GenBank/DDBJ databases">
        <title>Draft genome sequence of Xylanibacillus composti strain K13.</title>
        <authorList>
            <person name="Uke A."/>
            <person name="Chhe C."/>
            <person name="Baramee S."/>
            <person name="Kosugi A."/>
        </authorList>
    </citation>
    <scope>NUCLEOTIDE SEQUENCE</scope>
    <source>
        <strain evidence="2">K13</strain>
    </source>
</reference>
<dbReference type="Proteomes" id="UP000677918">
    <property type="component" value="Unassembled WGS sequence"/>
</dbReference>
<organism evidence="2 3">
    <name type="scientific">Xylanibacillus composti</name>
    <dbReference type="NCBI Taxonomy" id="1572762"/>
    <lineage>
        <taxon>Bacteria</taxon>
        <taxon>Bacillati</taxon>
        <taxon>Bacillota</taxon>
        <taxon>Bacilli</taxon>
        <taxon>Bacillales</taxon>
        <taxon>Paenibacillaceae</taxon>
        <taxon>Xylanibacillus</taxon>
    </lineage>
</organism>
<feature type="transmembrane region" description="Helical" evidence="1">
    <location>
        <begin position="674"/>
        <end position="695"/>
    </location>
</feature>
<feature type="transmembrane region" description="Helical" evidence="1">
    <location>
        <begin position="423"/>
        <end position="443"/>
    </location>
</feature>
<keyword evidence="1" id="KW-0812">Transmembrane</keyword>
<evidence type="ECO:0000313" key="2">
    <source>
        <dbReference type="EMBL" id="GIQ70883.1"/>
    </source>
</evidence>
<gene>
    <name evidence="2" type="ORF">XYCOK13_37070</name>
</gene>
<protein>
    <submittedName>
        <fullName evidence="2">Uncharacterized protein</fullName>
    </submittedName>
</protein>
<feature type="transmembrane region" description="Helical" evidence="1">
    <location>
        <begin position="643"/>
        <end position="662"/>
    </location>
</feature>
<feature type="transmembrane region" description="Helical" evidence="1">
    <location>
        <begin position="401"/>
        <end position="417"/>
    </location>
</feature>
<feature type="transmembrane region" description="Helical" evidence="1">
    <location>
        <begin position="569"/>
        <end position="588"/>
    </location>
</feature>
<comment type="caution">
    <text evidence="2">The sequence shown here is derived from an EMBL/GenBank/DDBJ whole genome shotgun (WGS) entry which is preliminary data.</text>
</comment>
<accession>A0A8J4H8G7</accession>
<feature type="transmembrane region" description="Helical" evidence="1">
    <location>
        <begin position="496"/>
        <end position="523"/>
    </location>
</feature>
<dbReference type="AlphaFoldDB" id="A0A8J4H8G7"/>
<dbReference type="Pfam" id="PF18949">
    <property type="entry name" value="DUF5693"/>
    <property type="match status" value="1"/>
</dbReference>
<dbReference type="InterPro" id="IPR043748">
    <property type="entry name" value="DUF5693"/>
</dbReference>
<keyword evidence="1" id="KW-1133">Transmembrane helix</keyword>
<evidence type="ECO:0000256" key="1">
    <source>
        <dbReference type="SAM" id="Phobius"/>
    </source>
</evidence>
<evidence type="ECO:0000313" key="3">
    <source>
        <dbReference type="Proteomes" id="UP000677918"/>
    </source>
</evidence>